<evidence type="ECO:0000313" key="4">
    <source>
        <dbReference type="Proteomes" id="UP000617628"/>
    </source>
</evidence>
<dbReference type="PANTHER" id="PTHR33546:SF1">
    <property type="entry name" value="LARGE, MULTIFUNCTIONAL SECRETED PROTEIN"/>
    <property type="match status" value="1"/>
</dbReference>
<evidence type="ECO:0000256" key="1">
    <source>
        <dbReference type="SAM" id="SignalP"/>
    </source>
</evidence>
<reference evidence="3" key="1">
    <citation type="submission" date="2021-01" db="EMBL/GenBank/DDBJ databases">
        <title>Modified the classification status of verrucomicrobia.</title>
        <authorList>
            <person name="Feng X."/>
        </authorList>
    </citation>
    <scope>NUCLEOTIDE SEQUENCE</scope>
    <source>
        <strain evidence="3">KCTC 13126</strain>
    </source>
</reference>
<dbReference type="EMBL" id="JAENIL010000026">
    <property type="protein sequence ID" value="MBK1878145.1"/>
    <property type="molecule type" value="Genomic_DNA"/>
</dbReference>
<dbReference type="AlphaFoldDB" id="A0A934RZ22"/>
<dbReference type="Pfam" id="PF23500">
    <property type="entry name" value="DUF7133"/>
    <property type="match status" value="1"/>
</dbReference>
<dbReference type="RefSeq" id="WP_200356358.1">
    <property type="nucleotide sequence ID" value="NZ_JAENIL010000026.1"/>
</dbReference>
<dbReference type="Gene3D" id="2.120.10.30">
    <property type="entry name" value="TolB, C-terminal domain"/>
    <property type="match status" value="1"/>
</dbReference>
<evidence type="ECO:0000313" key="3">
    <source>
        <dbReference type="EMBL" id="MBK1878145.1"/>
    </source>
</evidence>
<accession>A0A934RZ22</accession>
<gene>
    <name evidence="3" type="ORF">JIN87_14795</name>
</gene>
<keyword evidence="4" id="KW-1185">Reference proteome</keyword>
<dbReference type="SUPFAM" id="SSF50952">
    <property type="entry name" value="Soluble quinoprotein glucose dehydrogenase"/>
    <property type="match status" value="1"/>
</dbReference>
<dbReference type="Proteomes" id="UP000617628">
    <property type="component" value="Unassembled WGS sequence"/>
</dbReference>
<keyword evidence="1" id="KW-0732">Signal</keyword>
<protein>
    <recommendedName>
        <fullName evidence="2">DUF7133 domain-containing protein</fullName>
    </recommendedName>
</protein>
<sequence>MNTKLLTLSAIAAASTLSLTLSADENYAPSGYSIETVTTPDDVLFHITGLDTAADGTVYCATRFGDVWTYKNDSWTKFADGLHEPTGLLVDEDGSILVAQKPELTRLVDSDSDGIADRYISFSDGWEYHDNYHEFTFGPVRDKDGNYFGTLNLSHNDPDAFSLGAMGTSGGYRGFAFKVSPDGTFSPYAHGLRSPAGVGISPNNEIFFTDNQGDWVATSKLHIIEEGKFYGHPVSLIQIDGYDRKKIAAMEPEEFNPFREKPVLWIPHQEVANSPGNPEWDMTKGKFGPFSGQIFIGDQTQSNIFRCGLEKVNGQYQGFLINFMSGFQSGNIRLDFDSQGQLWVGQTARGWGAKGNKPFGLEKVVWDGTHPFELLDMKLTKKGFQLTFTQPVNPNSIDAESLVFEKWGYNYWGNYGSPKVDETPVAVKSVKLKKGNTVIDVQLDLQTDQVFSVKFPSVKNKDGHSPSVTQAYYTLNELK</sequence>
<organism evidence="3 4">
    <name type="scientific">Pelagicoccus mobilis</name>
    <dbReference type="NCBI Taxonomy" id="415221"/>
    <lineage>
        <taxon>Bacteria</taxon>
        <taxon>Pseudomonadati</taxon>
        <taxon>Verrucomicrobiota</taxon>
        <taxon>Opitutia</taxon>
        <taxon>Puniceicoccales</taxon>
        <taxon>Pelagicoccaceae</taxon>
        <taxon>Pelagicoccus</taxon>
    </lineage>
</organism>
<dbReference type="InterPro" id="IPR011041">
    <property type="entry name" value="Quinoprot_gluc/sorb_DH_b-prop"/>
</dbReference>
<dbReference type="InterPro" id="IPR055557">
    <property type="entry name" value="DUF7133"/>
</dbReference>
<name>A0A934RZ22_9BACT</name>
<dbReference type="InterPro" id="IPR011042">
    <property type="entry name" value="6-blade_b-propeller_TolB-like"/>
</dbReference>
<feature type="signal peptide" evidence="1">
    <location>
        <begin position="1"/>
        <end position="23"/>
    </location>
</feature>
<dbReference type="PANTHER" id="PTHR33546">
    <property type="entry name" value="LARGE, MULTIFUNCTIONAL SECRETED PROTEIN-RELATED"/>
    <property type="match status" value="1"/>
</dbReference>
<proteinExistence type="predicted"/>
<feature type="domain" description="DUF7133" evidence="2">
    <location>
        <begin position="73"/>
        <end position="215"/>
    </location>
</feature>
<evidence type="ECO:0000259" key="2">
    <source>
        <dbReference type="Pfam" id="PF23500"/>
    </source>
</evidence>
<feature type="chain" id="PRO_5037321613" description="DUF7133 domain-containing protein" evidence="1">
    <location>
        <begin position="24"/>
        <end position="479"/>
    </location>
</feature>
<comment type="caution">
    <text evidence="3">The sequence shown here is derived from an EMBL/GenBank/DDBJ whole genome shotgun (WGS) entry which is preliminary data.</text>
</comment>